<dbReference type="Proteomes" id="UP000663814">
    <property type="component" value="Unassembled WGS sequence"/>
</dbReference>
<keyword evidence="3" id="KW-1005">Bacterial flagellum biogenesis</keyword>
<keyword evidence="5" id="KW-1185">Reference proteome</keyword>
<comment type="function">
    <text evidence="1">Required for the efficient initiation of filament assembly.</text>
</comment>
<dbReference type="Gene3D" id="1.20.58.300">
    <property type="entry name" value="FlgN-like"/>
    <property type="match status" value="1"/>
</dbReference>
<keyword evidence="4" id="KW-0282">Flagellum</keyword>
<dbReference type="SUPFAM" id="SSF140566">
    <property type="entry name" value="FlgN-like"/>
    <property type="match status" value="1"/>
</dbReference>
<evidence type="ECO:0000313" key="5">
    <source>
        <dbReference type="Proteomes" id="UP000663814"/>
    </source>
</evidence>
<evidence type="ECO:0000313" key="4">
    <source>
        <dbReference type="EMBL" id="MBZ9610189.1"/>
    </source>
</evidence>
<gene>
    <name evidence="4" type="ORF">I4W93_001140</name>
</gene>
<organism evidence="4 5">
    <name type="scientific">Rheinheimera maricola</name>
    <dbReference type="NCBI Taxonomy" id="2793282"/>
    <lineage>
        <taxon>Bacteria</taxon>
        <taxon>Pseudomonadati</taxon>
        <taxon>Pseudomonadota</taxon>
        <taxon>Gammaproteobacteria</taxon>
        <taxon>Chromatiales</taxon>
        <taxon>Chromatiaceae</taxon>
        <taxon>Rheinheimera</taxon>
    </lineage>
</organism>
<accession>A0ABS7X3Q2</accession>
<protein>
    <submittedName>
        <fullName evidence="4">Flagellar protein FlgN</fullName>
    </submittedName>
</protein>
<comment type="similarity">
    <text evidence="2">Belongs to the FlgN family.</text>
</comment>
<reference evidence="4 5" key="1">
    <citation type="submission" date="2021-08" db="EMBL/GenBank/DDBJ databases">
        <title>Rheinheimera aquimaris sp. nov., isolated from seawater of the East Sea in Korea.</title>
        <authorList>
            <person name="Kim K.H."/>
            <person name="Wenting R."/>
            <person name="Kim K.R."/>
            <person name="Jeon C.O."/>
        </authorList>
    </citation>
    <scope>NUCLEOTIDE SEQUENCE [LARGE SCALE GENOMIC DNA]</scope>
    <source>
        <strain evidence="4 5">MA-13</strain>
    </source>
</reference>
<dbReference type="EMBL" id="JAERPS020000001">
    <property type="protein sequence ID" value="MBZ9610189.1"/>
    <property type="molecule type" value="Genomic_DNA"/>
</dbReference>
<sequence>MTDTSHHITALLDQQKQLLDELLLLLRQEIAALASRDVSALEHITQEKLTTLQQLQDNDAALAVSDDIATHKSAPWFVQQVASLDAQLNECKTQNDINQLTLEQSQLTLARFKTELLSSRGKAGLTYTSKGKPAVDSKGKGVKA</sequence>
<dbReference type="Pfam" id="PF05130">
    <property type="entry name" value="FlgN"/>
    <property type="match status" value="1"/>
</dbReference>
<evidence type="ECO:0000256" key="3">
    <source>
        <dbReference type="ARBA" id="ARBA00022795"/>
    </source>
</evidence>
<keyword evidence="4" id="KW-0966">Cell projection</keyword>
<proteinExistence type="inferred from homology"/>
<evidence type="ECO:0000256" key="1">
    <source>
        <dbReference type="ARBA" id="ARBA00002397"/>
    </source>
</evidence>
<dbReference type="RefSeq" id="WP_205310266.1">
    <property type="nucleotide sequence ID" value="NZ_JAERPS020000001.1"/>
</dbReference>
<dbReference type="InterPro" id="IPR036679">
    <property type="entry name" value="FlgN-like_sf"/>
</dbReference>
<keyword evidence="4" id="KW-0969">Cilium</keyword>
<comment type="caution">
    <text evidence="4">The sequence shown here is derived from an EMBL/GenBank/DDBJ whole genome shotgun (WGS) entry which is preliminary data.</text>
</comment>
<dbReference type="InterPro" id="IPR007809">
    <property type="entry name" value="FlgN-like"/>
</dbReference>
<evidence type="ECO:0000256" key="2">
    <source>
        <dbReference type="ARBA" id="ARBA00007703"/>
    </source>
</evidence>
<name>A0ABS7X3Q2_9GAMM</name>